<evidence type="ECO:0000313" key="1">
    <source>
        <dbReference type="EMBL" id="MCD9644638.1"/>
    </source>
</evidence>
<proteinExistence type="predicted"/>
<gene>
    <name evidence="1" type="ORF">HAX54_033025</name>
</gene>
<evidence type="ECO:0000313" key="2">
    <source>
        <dbReference type="Proteomes" id="UP000823775"/>
    </source>
</evidence>
<sequence length="119" mass="13819">MAEGSIMTQFSVVQRRYCDKFAKPIGLGTTSRPNLKLETTQENYDRLGYQARDQGSWRNREPPVIESRDAKIEAILAEVLQQTRESSEVRFETTSVKSFPIWVSWSNHIHPQSNNYNNR</sequence>
<accession>A0ABS8VBL4</accession>
<dbReference type="EMBL" id="JACEIK010004212">
    <property type="protein sequence ID" value="MCD9644638.1"/>
    <property type="molecule type" value="Genomic_DNA"/>
</dbReference>
<keyword evidence="2" id="KW-1185">Reference proteome</keyword>
<dbReference type="Proteomes" id="UP000823775">
    <property type="component" value="Unassembled WGS sequence"/>
</dbReference>
<name>A0ABS8VBL4_DATST</name>
<reference evidence="1 2" key="1">
    <citation type="journal article" date="2021" name="BMC Genomics">
        <title>Datura genome reveals duplications of psychoactive alkaloid biosynthetic genes and high mutation rate following tissue culture.</title>
        <authorList>
            <person name="Rajewski A."/>
            <person name="Carter-House D."/>
            <person name="Stajich J."/>
            <person name="Litt A."/>
        </authorList>
    </citation>
    <scope>NUCLEOTIDE SEQUENCE [LARGE SCALE GENOMIC DNA]</scope>
    <source>
        <strain evidence="1">AR-01</strain>
    </source>
</reference>
<organism evidence="1 2">
    <name type="scientific">Datura stramonium</name>
    <name type="common">Jimsonweed</name>
    <name type="synonym">Common thornapple</name>
    <dbReference type="NCBI Taxonomy" id="4076"/>
    <lineage>
        <taxon>Eukaryota</taxon>
        <taxon>Viridiplantae</taxon>
        <taxon>Streptophyta</taxon>
        <taxon>Embryophyta</taxon>
        <taxon>Tracheophyta</taxon>
        <taxon>Spermatophyta</taxon>
        <taxon>Magnoliopsida</taxon>
        <taxon>eudicotyledons</taxon>
        <taxon>Gunneridae</taxon>
        <taxon>Pentapetalae</taxon>
        <taxon>asterids</taxon>
        <taxon>lamiids</taxon>
        <taxon>Solanales</taxon>
        <taxon>Solanaceae</taxon>
        <taxon>Solanoideae</taxon>
        <taxon>Datureae</taxon>
        <taxon>Datura</taxon>
    </lineage>
</organism>
<comment type="caution">
    <text evidence="1">The sequence shown here is derived from an EMBL/GenBank/DDBJ whole genome shotgun (WGS) entry which is preliminary data.</text>
</comment>
<protein>
    <submittedName>
        <fullName evidence="1">Uncharacterized protein</fullName>
    </submittedName>
</protein>